<feature type="compositionally biased region" description="Low complexity" evidence="4">
    <location>
        <begin position="1"/>
        <end position="14"/>
    </location>
</feature>
<dbReference type="AlphaFoldDB" id="A0A372JM68"/>
<dbReference type="SUPFAM" id="SSF52540">
    <property type="entry name" value="P-loop containing nucleoside triphosphate hydrolases"/>
    <property type="match status" value="1"/>
</dbReference>
<comment type="caution">
    <text evidence="6">The sequence shown here is derived from an EMBL/GenBank/DDBJ whole genome shotgun (WGS) entry which is preliminary data.</text>
</comment>
<dbReference type="GO" id="GO:0022857">
    <property type="term" value="F:transmembrane transporter activity"/>
    <property type="evidence" value="ECO:0007669"/>
    <property type="project" value="TreeGrafter"/>
</dbReference>
<keyword evidence="7" id="KW-1185">Reference proteome</keyword>
<dbReference type="GO" id="GO:0016887">
    <property type="term" value="F:ATP hydrolysis activity"/>
    <property type="evidence" value="ECO:0007669"/>
    <property type="project" value="InterPro"/>
</dbReference>
<feature type="compositionally biased region" description="Pro residues" evidence="4">
    <location>
        <begin position="278"/>
        <end position="296"/>
    </location>
</feature>
<dbReference type="GO" id="GO:0005524">
    <property type="term" value="F:ATP binding"/>
    <property type="evidence" value="ECO:0007669"/>
    <property type="project" value="UniProtKB-KW"/>
</dbReference>
<dbReference type="InterPro" id="IPR017911">
    <property type="entry name" value="MacB-like_ATP-bd"/>
</dbReference>
<feature type="compositionally biased region" description="Low complexity" evidence="4">
    <location>
        <begin position="297"/>
        <end position="316"/>
    </location>
</feature>
<dbReference type="InterPro" id="IPR027417">
    <property type="entry name" value="P-loop_NTPase"/>
</dbReference>
<evidence type="ECO:0000256" key="4">
    <source>
        <dbReference type="SAM" id="MobiDB-lite"/>
    </source>
</evidence>
<dbReference type="GO" id="GO:0098796">
    <property type="term" value="C:membrane protein complex"/>
    <property type="evidence" value="ECO:0007669"/>
    <property type="project" value="UniProtKB-ARBA"/>
</dbReference>
<dbReference type="Proteomes" id="UP000261811">
    <property type="component" value="Unassembled WGS sequence"/>
</dbReference>
<dbReference type="PANTHER" id="PTHR24220">
    <property type="entry name" value="IMPORT ATP-BINDING PROTEIN"/>
    <property type="match status" value="1"/>
</dbReference>
<evidence type="ECO:0000256" key="3">
    <source>
        <dbReference type="ARBA" id="ARBA00022840"/>
    </source>
</evidence>
<feature type="region of interest" description="Disordered" evidence="4">
    <location>
        <begin position="272"/>
        <end position="316"/>
    </location>
</feature>
<evidence type="ECO:0000313" key="7">
    <source>
        <dbReference type="Proteomes" id="UP000261811"/>
    </source>
</evidence>
<dbReference type="PROSITE" id="PS50893">
    <property type="entry name" value="ABC_TRANSPORTER_2"/>
    <property type="match status" value="1"/>
</dbReference>
<sequence length="316" mass="33002">MSADDMTADDVTAARADDTRPEQTLPYGTGPFGSTAEDACKAPVAAGLEAEPVLELESVSKLYPGEPPVPALRGVGFTIRRGELVAIVGPSGSGKSTLLNIIGTLDRPTTGIVRIAGAEVERMGDRELSRLRAGTIGFVFQQFFLADHTTALENVADGLLYAGVPRALRRRAAADALERVGLAHRAGHIPSRLSGGERQRVAIARALVGRPAIVLADEPTGNLDSRNGAAIFALIRDLNAEGATIVVITHDRDLAARLPRRIEVLDGRVVADVRQDDPAPPPAPSAPPAPACPPQVDPSTRPDASAAPASAEGRAR</sequence>
<accession>A0A372JM68</accession>
<protein>
    <submittedName>
        <fullName evidence="6">ABC transporter ATP-binding protein</fullName>
    </submittedName>
</protein>
<gene>
    <name evidence="6" type="ORF">DZF91_14030</name>
</gene>
<evidence type="ECO:0000256" key="1">
    <source>
        <dbReference type="ARBA" id="ARBA00022448"/>
    </source>
</evidence>
<dbReference type="Gene3D" id="3.40.50.300">
    <property type="entry name" value="P-loop containing nucleotide triphosphate hydrolases"/>
    <property type="match status" value="1"/>
</dbReference>
<organism evidence="6 7">
    <name type="scientific">Actinomadura logoneensis</name>
    <dbReference type="NCBI Taxonomy" id="2293572"/>
    <lineage>
        <taxon>Bacteria</taxon>
        <taxon>Bacillati</taxon>
        <taxon>Actinomycetota</taxon>
        <taxon>Actinomycetes</taxon>
        <taxon>Streptosporangiales</taxon>
        <taxon>Thermomonosporaceae</taxon>
        <taxon>Actinomadura</taxon>
    </lineage>
</organism>
<dbReference type="InterPro" id="IPR003439">
    <property type="entry name" value="ABC_transporter-like_ATP-bd"/>
</dbReference>
<dbReference type="FunFam" id="3.40.50.300:FF:000032">
    <property type="entry name" value="Export ABC transporter ATP-binding protein"/>
    <property type="match status" value="1"/>
</dbReference>
<dbReference type="OrthoDB" id="3266715at2"/>
<dbReference type="InterPro" id="IPR003593">
    <property type="entry name" value="AAA+_ATPase"/>
</dbReference>
<dbReference type="InterPro" id="IPR017871">
    <property type="entry name" value="ABC_transporter-like_CS"/>
</dbReference>
<dbReference type="CDD" id="cd03255">
    <property type="entry name" value="ABC_MJ0796_LolCDE_FtsE"/>
    <property type="match status" value="1"/>
</dbReference>
<evidence type="ECO:0000313" key="6">
    <source>
        <dbReference type="EMBL" id="RFU41029.1"/>
    </source>
</evidence>
<dbReference type="PANTHER" id="PTHR24220:SF86">
    <property type="entry name" value="ABC TRANSPORTER ABCH.1"/>
    <property type="match status" value="1"/>
</dbReference>
<evidence type="ECO:0000259" key="5">
    <source>
        <dbReference type="PROSITE" id="PS50893"/>
    </source>
</evidence>
<dbReference type="InterPro" id="IPR015854">
    <property type="entry name" value="ABC_transpr_LolD-like"/>
</dbReference>
<feature type="region of interest" description="Disordered" evidence="4">
    <location>
        <begin position="1"/>
        <end position="34"/>
    </location>
</feature>
<keyword evidence="3 6" id="KW-0067">ATP-binding</keyword>
<dbReference type="Pfam" id="PF00005">
    <property type="entry name" value="ABC_tran"/>
    <property type="match status" value="1"/>
</dbReference>
<reference evidence="6 7" key="1">
    <citation type="submission" date="2018-08" db="EMBL/GenBank/DDBJ databases">
        <title>Actinomadura jelena sp. nov., a novel Actinomycete isolated from soil in Chad.</title>
        <authorList>
            <person name="Shi L."/>
        </authorList>
    </citation>
    <scope>NUCLEOTIDE SEQUENCE [LARGE SCALE GENOMIC DNA]</scope>
    <source>
        <strain evidence="6 7">NEAU-G17</strain>
    </source>
</reference>
<evidence type="ECO:0000256" key="2">
    <source>
        <dbReference type="ARBA" id="ARBA00022741"/>
    </source>
</evidence>
<name>A0A372JM68_9ACTN</name>
<feature type="domain" description="ABC transporter" evidence="5">
    <location>
        <begin position="54"/>
        <end position="292"/>
    </location>
</feature>
<dbReference type="PROSITE" id="PS00211">
    <property type="entry name" value="ABC_TRANSPORTER_1"/>
    <property type="match status" value="1"/>
</dbReference>
<dbReference type="EMBL" id="QURH01000238">
    <property type="protein sequence ID" value="RFU41029.1"/>
    <property type="molecule type" value="Genomic_DNA"/>
</dbReference>
<keyword evidence="2" id="KW-0547">Nucleotide-binding</keyword>
<proteinExistence type="predicted"/>
<dbReference type="SMART" id="SM00382">
    <property type="entry name" value="AAA"/>
    <property type="match status" value="1"/>
</dbReference>
<dbReference type="GO" id="GO:0005886">
    <property type="term" value="C:plasma membrane"/>
    <property type="evidence" value="ECO:0007669"/>
    <property type="project" value="TreeGrafter"/>
</dbReference>
<keyword evidence="1" id="KW-0813">Transport</keyword>